<keyword evidence="3" id="KW-0315">Glutamine amidotransferase</keyword>
<dbReference type="GO" id="GO:0016757">
    <property type="term" value="F:glycosyltransferase activity"/>
    <property type="evidence" value="ECO:0007669"/>
    <property type="project" value="UniProtKB-KW"/>
</dbReference>
<dbReference type="EC" id="2.4.2.-" evidence="3"/>
<evidence type="ECO:0000313" key="3">
    <source>
        <dbReference type="EMBL" id="RSJ24461.1"/>
    </source>
</evidence>
<dbReference type="InterPro" id="IPR029062">
    <property type="entry name" value="Class_I_gatase-like"/>
</dbReference>
<accession>A0A3R9KTW5</accession>
<dbReference type="Gene3D" id="3.40.50.880">
    <property type="match status" value="1"/>
</dbReference>
<dbReference type="EMBL" id="RJOO01000001">
    <property type="protein sequence ID" value="RSJ24461.1"/>
    <property type="molecule type" value="Genomic_DNA"/>
</dbReference>
<keyword evidence="3" id="KW-0808">Transferase</keyword>
<dbReference type="GO" id="GO:0006598">
    <property type="term" value="P:polyamine catabolic process"/>
    <property type="evidence" value="ECO:0007669"/>
    <property type="project" value="TreeGrafter"/>
</dbReference>
<sequence length="254" mass="28366">MPIIGISASIIVDQSGMFPGYHRSYVNEDYVNSVIRNGGVACILPISDNEEVLDSYLEIIDGLILSGGHDICSFNYNEEPSPKMGDIFPARDKFDFALLERATKKGIPILGICRGAQIINVYHGGALYQDLSYCDTAKIKHWQGSCPDMVTHSVDVEDDSLLHQILRVNKITVNSFHHQIMKDVAKEFNVVGRAPDGVIEAIEHTDYPFMIGVQWHPEMLHRVSEEMNRIFAALIDHAQQKKLKQSVVNVCQAG</sequence>
<dbReference type="Proteomes" id="UP000217792">
    <property type="component" value="Chromosome"/>
</dbReference>
<dbReference type="GeneID" id="57844880"/>
<reference evidence="3 5" key="2">
    <citation type="submission" date="2018-11" db="EMBL/GenBank/DDBJ databases">
        <title>Species Designations Belie Phenotypic and Genotypic Heterogeneity in Oral Streptococci.</title>
        <authorList>
            <person name="Velsko I."/>
        </authorList>
    </citation>
    <scope>NUCLEOTIDE SEQUENCE [LARGE SCALE GENOMIC DNA]</scope>
    <source>
        <strain evidence="3 5">KLC02</strain>
    </source>
</reference>
<protein>
    <submittedName>
        <fullName evidence="2">Gamma-glutamyl-gamma-aminobutyrate hydrolase family protein</fullName>
    </submittedName>
    <submittedName>
        <fullName evidence="3">Glutamine amidotransferase</fullName>
        <ecNumber evidence="3">2.4.2.-</ecNumber>
    </submittedName>
</protein>
<dbReference type="FunFam" id="3.40.50.880:FF:000030">
    <property type="entry name" value="Gamma-glutamyl-gamma-aminobutyrate hydrolase PuuD"/>
    <property type="match status" value="1"/>
</dbReference>
<gene>
    <name evidence="3" type="ORF">D8827_01575</name>
    <name evidence="2" type="ORF">HXO88_06885</name>
    <name evidence="1" type="ORF">SITYG_11680</name>
</gene>
<dbReference type="EMBL" id="JABZYP010000027">
    <property type="protein sequence ID" value="MBF1713438.1"/>
    <property type="molecule type" value="Genomic_DNA"/>
</dbReference>
<reference evidence="2" key="3">
    <citation type="submission" date="2020-04" db="EMBL/GenBank/DDBJ databases">
        <title>Deep metagenomics examines the oral microbiome during advanced dental caries in children, revealing novel taxa and co-occurrences with host molecules.</title>
        <authorList>
            <person name="Baker J.L."/>
            <person name="Morton J.T."/>
            <person name="Dinis M."/>
            <person name="Alvarez R."/>
            <person name="Tran N.C."/>
            <person name="Knight R."/>
            <person name="Edlund A."/>
        </authorList>
    </citation>
    <scope>NUCLEOTIDE SEQUENCE</scope>
    <source>
        <strain evidence="2">JCVI_23_bin.22</strain>
    </source>
</reference>
<dbReference type="Pfam" id="PF07722">
    <property type="entry name" value="Peptidase_C26"/>
    <property type="match status" value="1"/>
</dbReference>
<name>A0A3R9KTW5_STRIT</name>
<dbReference type="PROSITE" id="PS51273">
    <property type="entry name" value="GATASE_TYPE_1"/>
    <property type="match status" value="1"/>
</dbReference>
<dbReference type="AlphaFoldDB" id="A0A3R9KTW5"/>
<dbReference type="EMBL" id="AP014880">
    <property type="protein sequence ID" value="BAW17147.1"/>
    <property type="molecule type" value="Genomic_DNA"/>
</dbReference>
<dbReference type="GO" id="GO:0005829">
    <property type="term" value="C:cytosol"/>
    <property type="evidence" value="ECO:0007669"/>
    <property type="project" value="TreeGrafter"/>
</dbReference>
<dbReference type="RefSeq" id="WP_003072483.1">
    <property type="nucleotide sequence ID" value="NZ_AP014880.1"/>
</dbReference>
<evidence type="ECO:0000313" key="5">
    <source>
        <dbReference type="Proteomes" id="UP000267137"/>
    </source>
</evidence>
<dbReference type="CDD" id="cd01745">
    <property type="entry name" value="GATase1_2"/>
    <property type="match status" value="1"/>
</dbReference>
<dbReference type="InterPro" id="IPR011697">
    <property type="entry name" value="Peptidase_C26"/>
</dbReference>
<dbReference type="PANTHER" id="PTHR43235">
    <property type="entry name" value="GLUTAMINE AMIDOTRANSFERASE PB2B2.05-RELATED"/>
    <property type="match status" value="1"/>
</dbReference>
<dbReference type="Proteomes" id="UP000721045">
    <property type="component" value="Unassembled WGS sequence"/>
</dbReference>
<dbReference type="InterPro" id="IPR044668">
    <property type="entry name" value="PuuD-like"/>
</dbReference>
<evidence type="ECO:0000313" key="1">
    <source>
        <dbReference type="EMBL" id="BAW17147.1"/>
    </source>
</evidence>
<evidence type="ECO:0000313" key="4">
    <source>
        <dbReference type="Proteomes" id="UP000217792"/>
    </source>
</evidence>
<dbReference type="SUPFAM" id="SSF52317">
    <property type="entry name" value="Class I glutamine amidotransferase-like"/>
    <property type="match status" value="1"/>
</dbReference>
<dbReference type="OMA" id="LGICGGQ"/>
<reference evidence="1 4" key="1">
    <citation type="journal article" date="2017" name="Infect. Immun.">
        <title>Characterization of the Pathogenicity of Streptococcus intermedius TYG1620 Isolated from a Human Brain Abscess Based on the Complete Genome Sequence with Transcriptome Analysis and Transposon Mutagenesis in a Murine Subcutaneous Abscess Model.</title>
        <authorList>
            <person name="Hasegawa N."/>
            <person name="Sekizuka T."/>
            <person name="Sugi Y."/>
            <person name="Kawakami N."/>
            <person name="Ogasawara Y."/>
            <person name="Kato K."/>
            <person name="Yamashita A."/>
            <person name="Takeuchi F."/>
            <person name="Kuroda M."/>
        </authorList>
    </citation>
    <scope>NUCLEOTIDE SEQUENCE [LARGE SCALE GENOMIC DNA]</scope>
    <source>
        <strain evidence="1 4">TYG1620</strain>
    </source>
</reference>
<organism evidence="3 5">
    <name type="scientific">Streptococcus intermedius</name>
    <dbReference type="NCBI Taxonomy" id="1338"/>
    <lineage>
        <taxon>Bacteria</taxon>
        <taxon>Bacillati</taxon>
        <taxon>Bacillota</taxon>
        <taxon>Bacilli</taxon>
        <taxon>Lactobacillales</taxon>
        <taxon>Streptococcaceae</taxon>
        <taxon>Streptococcus</taxon>
        <taxon>Streptococcus anginosus group</taxon>
    </lineage>
</organism>
<dbReference type="PANTHER" id="PTHR43235:SF1">
    <property type="entry name" value="GLUTAMINE AMIDOTRANSFERASE PB2B2.05-RELATED"/>
    <property type="match status" value="1"/>
</dbReference>
<dbReference type="Proteomes" id="UP000267137">
    <property type="component" value="Unassembled WGS sequence"/>
</dbReference>
<dbReference type="GO" id="GO:0033969">
    <property type="term" value="F:gamma-glutamyl-gamma-aminobutyrate hydrolase activity"/>
    <property type="evidence" value="ECO:0007669"/>
    <property type="project" value="TreeGrafter"/>
</dbReference>
<keyword evidence="2" id="KW-0378">Hydrolase</keyword>
<keyword evidence="3" id="KW-0328">Glycosyltransferase</keyword>
<evidence type="ECO:0000313" key="2">
    <source>
        <dbReference type="EMBL" id="MBF1713438.1"/>
    </source>
</evidence>
<proteinExistence type="predicted"/>